<name>A0A433DMA5_9FUNG</name>
<organism evidence="1 2">
    <name type="scientific">Jimgerdemannia flammicorona</name>
    <dbReference type="NCBI Taxonomy" id="994334"/>
    <lineage>
        <taxon>Eukaryota</taxon>
        <taxon>Fungi</taxon>
        <taxon>Fungi incertae sedis</taxon>
        <taxon>Mucoromycota</taxon>
        <taxon>Mucoromycotina</taxon>
        <taxon>Endogonomycetes</taxon>
        <taxon>Endogonales</taxon>
        <taxon>Endogonaceae</taxon>
        <taxon>Jimgerdemannia</taxon>
    </lineage>
</organism>
<dbReference type="GO" id="GO:0005525">
    <property type="term" value="F:GTP binding"/>
    <property type="evidence" value="ECO:0007669"/>
    <property type="project" value="InterPro"/>
</dbReference>
<evidence type="ECO:0000313" key="2">
    <source>
        <dbReference type="Proteomes" id="UP000268093"/>
    </source>
</evidence>
<protein>
    <submittedName>
        <fullName evidence="1">Interferon-inducible GTPase-domain-containing protein</fullName>
    </submittedName>
</protein>
<dbReference type="PANTHER" id="PTHR14143">
    <property type="entry name" value="INTERFERON-INDUCIBLE GTPASE FAMILY MEMBER"/>
    <property type="match status" value="1"/>
</dbReference>
<reference evidence="1 2" key="1">
    <citation type="journal article" date="2018" name="New Phytol.">
        <title>Phylogenomics of Endogonaceae and evolution of mycorrhizas within Mucoromycota.</title>
        <authorList>
            <person name="Chang Y."/>
            <person name="Desiro A."/>
            <person name="Na H."/>
            <person name="Sandor L."/>
            <person name="Lipzen A."/>
            <person name="Clum A."/>
            <person name="Barry K."/>
            <person name="Grigoriev I.V."/>
            <person name="Martin F.M."/>
            <person name="Stajich J.E."/>
            <person name="Smith M.E."/>
            <person name="Bonito G."/>
            <person name="Spatafora J.W."/>
        </authorList>
    </citation>
    <scope>NUCLEOTIDE SEQUENCE [LARGE SCALE GENOMIC DNA]</scope>
    <source>
        <strain evidence="1 2">GMNB39</strain>
    </source>
</reference>
<dbReference type="Pfam" id="PF05049">
    <property type="entry name" value="IIGP"/>
    <property type="match status" value="1"/>
</dbReference>
<dbReference type="PROSITE" id="PS51716">
    <property type="entry name" value="G_IRG"/>
    <property type="match status" value="1"/>
</dbReference>
<sequence>MEHAAALVVVAAIQALPRLAKTIRKVWKEFQRIQQPTEKTDNHVKMNIRRKAMEHYGRQLNFDRKYNIVFAGVAGVGKSSLINALRGLVDDDPDAAPVDTNQKSQWATPYEVQENVVLWDMPGAGTKHHPSDTYFTSNFLAAFDFMVIVTDNRLRQEDIGLAKQAKQYDVPFAIVRTKSDQDIMSRLRRKGIVNNLGVSHLDSESLTVQYHVTARELTQDVRRNMLEQLSLFNLHDRAVLVVSSWVVRNSGEMTEKIADKFDAFDENHLMNLVETFLMMARSHVV</sequence>
<dbReference type="OrthoDB" id="422720at2759"/>
<evidence type="ECO:0000313" key="1">
    <source>
        <dbReference type="EMBL" id="RUP51955.1"/>
    </source>
</evidence>
<keyword evidence="2" id="KW-1185">Reference proteome</keyword>
<accession>A0A433DMA5</accession>
<dbReference type="InterPro" id="IPR030385">
    <property type="entry name" value="G_IRG_dom"/>
</dbReference>
<comment type="caution">
    <text evidence="1">The sequence shown here is derived from an EMBL/GenBank/DDBJ whole genome shotgun (WGS) entry which is preliminary data.</text>
</comment>
<gene>
    <name evidence="1" type="ORF">BC936DRAFT_144214</name>
</gene>
<dbReference type="PANTHER" id="PTHR14143:SF1">
    <property type="entry name" value="IRG-TYPE G DOMAIN-CONTAINING PROTEIN"/>
    <property type="match status" value="1"/>
</dbReference>
<dbReference type="Proteomes" id="UP000268093">
    <property type="component" value="Unassembled WGS sequence"/>
</dbReference>
<dbReference type="GO" id="GO:0016020">
    <property type="term" value="C:membrane"/>
    <property type="evidence" value="ECO:0007669"/>
    <property type="project" value="InterPro"/>
</dbReference>
<dbReference type="SUPFAM" id="SSF52540">
    <property type="entry name" value="P-loop containing nucleoside triphosphate hydrolases"/>
    <property type="match status" value="1"/>
</dbReference>
<dbReference type="InterPro" id="IPR027417">
    <property type="entry name" value="P-loop_NTPase"/>
</dbReference>
<proteinExistence type="predicted"/>
<dbReference type="Gene3D" id="3.40.50.300">
    <property type="entry name" value="P-loop containing nucleotide triphosphate hydrolases"/>
    <property type="match status" value="1"/>
</dbReference>
<dbReference type="EMBL" id="RBNI01000312">
    <property type="protein sequence ID" value="RUP51955.1"/>
    <property type="molecule type" value="Genomic_DNA"/>
</dbReference>
<dbReference type="InterPro" id="IPR007743">
    <property type="entry name" value="Immunity-related_GTPase-like"/>
</dbReference>